<dbReference type="AlphaFoldDB" id="A0A1L5F747"/>
<evidence type="ECO:0000313" key="2">
    <source>
        <dbReference type="EMBL" id="APM38841.1"/>
    </source>
</evidence>
<dbReference type="Gene3D" id="3.10.120.10">
    <property type="entry name" value="Cytochrome b5-like heme/steroid binding domain"/>
    <property type="match status" value="1"/>
</dbReference>
<evidence type="ECO:0000259" key="1">
    <source>
        <dbReference type="SMART" id="SM01117"/>
    </source>
</evidence>
<proteinExistence type="predicted"/>
<dbReference type="Pfam" id="PF00173">
    <property type="entry name" value="Cyt-b5"/>
    <property type="match status" value="1"/>
</dbReference>
<name>A0A1L5F747_CLOKL</name>
<evidence type="ECO:0000313" key="3">
    <source>
        <dbReference type="Proteomes" id="UP000184604"/>
    </source>
</evidence>
<dbReference type="EMBL" id="CP018335">
    <property type="protein sequence ID" value="APM38841.1"/>
    <property type="molecule type" value="Genomic_DNA"/>
</dbReference>
<dbReference type="InterPro" id="IPR001199">
    <property type="entry name" value="Cyt_B5-like_heme/steroid-bd"/>
</dbReference>
<reference evidence="2 3" key="1">
    <citation type="submission" date="2016-12" db="EMBL/GenBank/DDBJ databases">
        <title>Complete genome sequence of Clostridium kluyveri JZZ isolated from the pit mud of a Chinese flavor liquor-making factory.</title>
        <authorList>
            <person name="Wang Y."/>
        </authorList>
    </citation>
    <scope>NUCLEOTIDE SEQUENCE [LARGE SCALE GENOMIC DNA]</scope>
    <source>
        <strain evidence="2 3">JZZ</strain>
    </source>
</reference>
<dbReference type="SMART" id="SM01117">
    <property type="entry name" value="Cyt-b5"/>
    <property type="match status" value="1"/>
</dbReference>
<dbReference type="RefSeq" id="WP_073538486.1">
    <property type="nucleotide sequence ID" value="NZ_CP018335.1"/>
</dbReference>
<dbReference type="Proteomes" id="UP000184604">
    <property type="component" value="Chromosome"/>
</dbReference>
<accession>A0A1L5F747</accession>
<organism evidence="2 3">
    <name type="scientific">Clostridium kluyveri</name>
    <dbReference type="NCBI Taxonomy" id="1534"/>
    <lineage>
        <taxon>Bacteria</taxon>
        <taxon>Bacillati</taxon>
        <taxon>Bacillota</taxon>
        <taxon>Clostridia</taxon>
        <taxon>Eubacteriales</taxon>
        <taxon>Clostridiaceae</taxon>
        <taxon>Clostridium</taxon>
    </lineage>
</organism>
<protein>
    <submittedName>
        <fullName evidence="2">Steroid-binding protein</fullName>
    </submittedName>
</protein>
<dbReference type="InterPro" id="IPR036400">
    <property type="entry name" value="Cyt_B5-like_heme/steroid_sf"/>
</dbReference>
<dbReference type="SUPFAM" id="SSF55856">
    <property type="entry name" value="Cytochrome b5-like heme/steroid binding domain"/>
    <property type="match status" value="1"/>
</dbReference>
<feature type="domain" description="Cytochrome b5 heme-binding" evidence="1">
    <location>
        <begin position="66"/>
        <end position="138"/>
    </location>
</feature>
<sequence length="139" mass="15624">MDSYTIQSLYNIDKRINYYTLRMMAVGCPYIKNYYGGLIKSEAKKLNKLVNALLKNSEFRQNKKQFTLEELSKYNGANGNPAYVGVNGVVYDLSLVPSWGGGTHFGLYSGKDLTGQFTACHKENIKILENLPKVGVIKK</sequence>
<gene>
    <name evidence="2" type="ORF">BS101_08780</name>
</gene>